<feature type="domain" description="C3H1-type" evidence="7">
    <location>
        <begin position="267"/>
        <end position="295"/>
    </location>
</feature>
<protein>
    <submittedName>
        <fullName evidence="8">Zinc finger CCCH domain-containing protein 33-like</fullName>
    </submittedName>
</protein>
<dbReference type="AlphaFoldDB" id="A0AAQ3JQG4"/>
<dbReference type="EMBL" id="CP136890">
    <property type="protein sequence ID" value="WOK92981.1"/>
    <property type="molecule type" value="Genomic_DNA"/>
</dbReference>
<dbReference type="GO" id="GO:0003677">
    <property type="term" value="F:DNA binding"/>
    <property type="evidence" value="ECO:0007669"/>
    <property type="project" value="UniProtKB-KW"/>
</dbReference>
<dbReference type="SUPFAM" id="SSF90229">
    <property type="entry name" value="CCCH zinc finger"/>
    <property type="match status" value="5"/>
</dbReference>
<dbReference type="InterPro" id="IPR000571">
    <property type="entry name" value="Znf_CCCH"/>
</dbReference>
<evidence type="ECO:0000256" key="2">
    <source>
        <dbReference type="ARBA" id="ARBA00022771"/>
    </source>
</evidence>
<name>A0AAQ3JQG4_9LILI</name>
<evidence type="ECO:0000256" key="3">
    <source>
        <dbReference type="ARBA" id="ARBA00022833"/>
    </source>
</evidence>
<dbReference type="Gene3D" id="2.30.30.1190">
    <property type="match status" value="1"/>
</dbReference>
<feature type="domain" description="C3H1-type" evidence="7">
    <location>
        <begin position="312"/>
        <end position="340"/>
    </location>
</feature>
<dbReference type="PANTHER" id="PTHR12506">
    <property type="entry name" value="PROTEIN PHOSPHATASE RELATED"/>
    <property type="match status" value="1"/>
</dbReference>
<keyword evidence="2 5" id="KW-0863">Zinc-finger</keyword>
<feature type="domain" description="C3H1-type" evidence="7">
    <location>
        <begin position="49"/>
        <end position="77"/>
    </location>
</feature>
<feature type="compositionally biased region" description="Basic and acidic residues" evidence="6">
    <location>
        <begin position="384"/>
        <end position="399"/>
    </location>
</feature>
<evidence type="ECO:0000256" key="4">
    <source>
        <dbReference type="ARBA" id="ARBA00023125"/>
    </source>
</evidence>
<evidence type="ECO:0000256" key="1">
    <source>
        <dbReference type="ARBA" id="ARBA00022723"/>
    </source>
</evidence>
<feature type="domain" description="C3H1-type" evidence="7">
    <location>
        <begin position="91"/>
        <end position="119"/>
    </location>
</feature>
<dbReference type="Proteomes" id="UP001327560">
    <property type="component" value="Chromosome 1"/>
</dbReference>
<sequence length="420" mass="46602">MPGTRHNTLCNSASSAPPDNLEEAMKHLKIESKGGPEGSDDQLNTYPCRPGEPDCNFYLRTGLCSYGSKCRYNHPTPAEQETQQADELPQRDGQPDCQFFLKTGSCKYGRTCKYHHPQDRPDAELLELNVLGLPMRKDAKLCSYFMKTGSCKFGATCKFNHPQPASVGTAFPASEPSVYEYDGSYGNRFSTWTPSNTAYMTNMQGIADYMPVILPPNQATISIQQASSNYMGSQSVPATGALGLNDIFNSKHHSQPGSSMAVFFPERPDQPECQYYMKTGRCKFGNSCKYHHPKERNQASECTIGPFGLPLRPGQSVCTFYATYGFCKYGASCKFDHPYAPMYAMPEASMAILYPTGTGFTWMPQENSSFSIPKAPEEFMPSMRIKELHDADDNEHENTEISPTHTAPNSESSVNQSDEC</sequence>
<proteinExistence type="predicted"/>
<feature type="domain" description="C3H1-type" evidence="7">
    <location>
        <begin position="136"/>
        <end position="164"/>
    </location>
</feature>
<feature type="compositionally biased region" description="Basic and acidic residues" evidence="6">
    <location>
        <begin position="23"/>
        <end position="34"/>
    </location>
</feature>
<dbReference type="Pfam" id="PF00642">
    <property type="entry name" value="zf-CCCH"/>
    <property type="match status" value="5"/>
</dbReference>
<dbReference type="InterPro" id="IPR050974">
    <property type="entry name" value="Plant_ZF_CCCH"/>
</dbReference>
<feature type="zinc finger region" description="C3H1-type" evidence="5">
    <location>
        <begin position="49"/>
        <end position="77"/>
    </location>
</feature>
<feature type="zinc finger region" description="C3H1-type" evidence="5">
    <location>
        <begin position="312"/>
        <end position="340"/>
    </location>
</feature>
<accession>A0AAQ3JQG4</accession>
<evidence type="ECO:0000256" key="5">
    <source>
        <dbReference type="PROSITE-ProRule" id="PRU00723"/>
    </source>
</evidence>
<evidence type="ECO:0000313" key="9">
    <source>
        <dbReference type="Proteomes" id="UP001327560"/>
    </source>
</evidence>
<dbReference type="Gene3D" id="4.10.1000.10">
    <property type="entry name" value="Zinc finger, CCCH-type"/>
    <property type="match status" value="3"/>
</dbReference>
<dbReference type="PROSITE" id="PS50103">
    <property type="entry name" value="ZF_C3H1"/>
    <property type="match status" value="5"/>
</dbReference>
<gene>
    <name evidence="8" type="ORF">Cni_G01673</name>
</gene>
<feature type="region of interest" description="Disordered" evidence="6">
    <location>
        <begin position="1"/>
        <end position="44"/>
    </location>
</feature>
<feature type="region of interest" description="Disordered" evidence="6">
    <location>
        <begin position="384"/>
        <end position="420"/>
    </location>
</feature>
<evidence type="ECO:0000256" key="6">
    <source>
        <dbReference type="SAM" id="MobiDB-lite"/>
    </source>
</evidence>
<feature type="compositionally biased region" description="Polar residues" evidence="6">
    <location>
        <begin position="400"/>
        <end position="420"/>
    </location>
</feature>
<dbReference type="PANTHER" id="PTHR12506:SF50">
    <property type="entry name" value="ZINC FINGER CCCH DOMAIN-CONTAINING PROTEIN 26"/>
    <property type="match status" value="1"/>
</dbReference>
<organism evidence="8 9">
    <name type="scientific">Canna indica</name>
    <name type="common">Indian-shot</name>
    <dbReference type="NCBI Taxonomy" id="4628"/>
    <lineage>
        <taxon>Eukaryota</taxon>
        <taxon>Viridiplantae</taxon>
        <taxon>Streptophyta</taxon>
        <taxon>Embryophyta</taxon>
        <taxon>Tracheophyta</taxon>
        <taxon>Spermatophyta</taxon>
        <taxon>Magnoliopsida</taxon>
        <taxon>Liliopsida</taxon>
        <taxon>Zingiberales</taxon>
        <taxon>Cannaceae</taxon>
        <taxon>Canna</taxon>
    </lineage>
</organism>
<reference evidence="8 9" key="1">
    <citation type="submission" date="2023-10" db="EMBL/GenBank/DDBJ databases">
        <title>Chromosome-scale genome assembly provides insights into flower coloration mechanisms of Canna indica.</title>
        <authorList>
            <person name="Li C."/>
        </authorList>
    </citation>
    <scope>NUCLEOTIDE SEQUENCE [LARGE SCALE GENOMIC DNA]</scope>
    <source>
        <tissue evidence="8">Flower</tissue>
    </source>
</reference>
<keyword evidence="4" id="KW-0238">DNA-binding</keyword>
<evidence type="ECO:0000259" key="7">
    <source>
        <dbReference type="PROSITE" id="PS50103"/>
    </source>
</evidence>
<feature type="compositionally biased region" description="Polar residues" evidence="6">
    <location>
        <begin position="1"/>
        <end position="17"/>
    </location>
</feature>
<dbReference type="GO" id="GO:0008270">
    <property type="term" value="F:zinc ion binding"/>
    <property type="evidence" value="ECO:0007669"/>
    <property type="project" value="UniProtKB-KW"/>
</dbReference>
<keyword evidence="9" id="KW-1185">Reference proteome</keyword>
<dbReference type="InterPro" id="IPR036855">
    <property type="entry name" value="Znf_CCCH_sf"/>
</dbReference>
<dbReference type="SMART" id="SM00356">
    <property type="entry name" value="ZnF_C3H1"/>
    <property type="match status" value="5"/>
</dbReference>
<keyword evidence="1 5" id="KW-0479">Metal-binding</keyword>
<evidence type="ECO:0000313" key="8">
    <source>
        <dbReference type="EMBL" id="WOK92981.1"/>
    </source>
</evidence>
<feature type="region of interest" description="Disordered" evidence="6">
    <location>
        <begin position="75"/>
        <end position="94"/>
    </location>
</feature>
<keyword evidence="3 5" id="KW-0862">Zinc</keyword>
<feature type="zinc finger region" description="C3H1-type" evidence="5">
    <location>
        <begin position="136"/>
        <end position="164"/>
    </location>
</feature>
<feature type="zinc finger region" description="C3H1-type" evidence="5">
    <location>
        <begin position="91"/>
        <end position="119"/>
    </location>
</feature>
<dbReference type="GO" id="GO:0003729">
    <property type="term" value="F:mRNA binding"/>
    <property type="evidence" value="ECO:0007669"/>
    <property type="project" value="UniProtKB-ARBA"/>
</dbReference>
<feature type="zinc finger region" description="C3H1-type" evidence="5">
    <location>
        <begin position="267"/>
        <end position="295"/>
    </location>
</feature>